<dbReference type="Proteomes" id="UP001443914">
    <property type="component" value="Unassembled WGS sequence"/>
</dbReference>
<protein>
    <recommendedName>
        <fullName evidence="4">Early nodulin-93-like</fullName>
    </recommendedName>
</protein>
<feature type="transmembrane region" description="Helical" evidence="1">
    <location>
        <begin position="24"/>
        <end position="46"/>
    </location>
</feature>
<keyword evidence="1" id="KW-1133">Transmembrane helix</keyword>
<evidence type="ECO:0000313" key="2">
    <source>
        <dbReference type="EMBL" id="KAK9706124.1"/>
    </source>
</evidence>
<dbReference type="InterPro" id="IPR005050">
    <property type="entry name" value="Enod93"/>
</dbReference>
<dbReference type="Pfam" id="PF03386">
    <property type="entry name" value="ENOD93"/>
    <property type="match status" value="1"/>
</dbReference>
<keyword evidence="3" id="KW-1185">Reference proteome</keyword>
<name>A0AAW1JNZ1_SAPOF</name>
<feature type="transmembrane region" description="Helical" evidence="1">
    <location>
        <begin position="58"/>
        <end position="76"/>
    </location>
</feature>
<dbReference type="PANTHER" id="PTHR33605:SF2">
    <property type="entry name" value="EARLY NODULIN-93"/>
    <property type="match status" value="1"/>
</dbReference>
<keyword evidence="1" id="KW-0812">Transmembrane</keyword>
<evidence type="ECO:0000313" key="3">
    <source>
        <dbReference type="Proteomes" id="UP001443914"/>
    </source>
</evidence>
<dbReference type="EMBL" id="JBDFQZ010000007">
    <property type="protein sequence ID" value="KAK9706124.1"/>
    <property type="molecule type" value="Genomic_DNA"/>
</dbReference>
<evidence type="ECO:0000256" key="1">
    <source>
        <dbReference type="SAM" id="Phobius"/>
    </source>
</evidence>
<accession>A0AAW1JNZ1</accession>
<keyword evidence="1" id="KW-0472">Membrane</keyword>
<dbReference type="PANTHER" id="PTHR33605">
    <property type="entry name" value="EARLY NODULIN-93"/>
    <property type="match status" value="1"/>
</dbReference>
<organism evidence="2 3">
    <name type="scientific">Saponaria officinalis</name>
    <name type="common">Common soapwort</name>
    <name type="synonym">Lychnis saponaria</name>
    <dbReference type="NCBI Taxonomy" id="3572"/>
    <lineage>
        <taxon>Eukaryota</taxon>
        <taxon>Viridiplantae</taxon>
        <taxon>Streptophyta</taxon>
        <taxon>Embryophyta</taxon>
        <taxon>Tracheophyta</taxon>
        <taxon>Spermatophyta</taxon>
        <taxon>Magnoliopsida</taxon>
        <taxon>eudicotyledons</taxon>
        <taxon>Gunneridae</taxon>
        <taxon>Pentapetalae</taxon>
        <taxon>Caryophyllales</taxon>
        <taxon>Caryophyllaceae</taxon>
        <taxon>Caryophylleae</taxon>
        <taxon>Saponaria</taxon>
    </lineage>
</organism>
<comment type="caution">
    <text evidence="2">The sequence shown here is derived from an EMBL/GenBank/DDBJ whole genome shotgun (WGS) entry which is preliminary data.</text>
</comment>
<gene>
    <name evidence="2" type="ORF">RND81_07G105500</name>
</gene>
<proteinExistence type="predicted"/>
<sequence length="100" mass="10429">MAKNVAPSLDQRLALAKRCSHEGVLAGAKAAVVAGVAAAIPTIASARKLTWARSNLNPTAQALIVSTVAGAAYFIVADKTVLKSARHNSFHQAETHHFEA</sequence>
<evidence type="ECO:0008006" key="4">
    <source>
        <dbReference type="Google" id="ProtNLM"/>
    </source>
</evidence>
<dbReference type="AlphaFoldDB" id="A0AAW1JNZ1"/>
<reference evidence="2" key="1">
    <citation type="submission" date="2024-03" db="EMBL/GenBank/DDBJ databases">
        <title>WGS assembly of Saponaria officinalis var. Norfolk2.</title>
        <authorList>
            <person name="Jenkins J."/>
            <person name="Shu S."/>
            <person name="Grimwood J."/>
            <person name="Barry K."/>
            <person name="Goodstein D."/>
            <person name="Schmutz J."/>
            <person name="Leebens-Mack J."/>
            <person name="Osbourn A."/>
        </authorList>
    </citation>
    <scope>NUCLEOTIDE SEQUENCE [LARGE SCALE GENOMIC DNA]</scope>
    <source>
        <strain evidence="2">JIC</strain>
    </source>
</reference>